<keyword evidence="1" id="KW-0472">Membrane</keyword>
<dbReference type="EMBL" id="QYBC01000002">
    <property type="protein sequence ID" value="RYB07234.1"/>
    <property type="molecule type" value="Genomic_DNA"/>
</dbReference>
<name>A0A4Q2RHM7_9HYPH</name>
<comment type="caution">
    <text evidence="2">The sequence shown here is derived from an EMBL/GenBank/DDBJ whole genome shotgun (WGS) entry which is preliminary data.</text>
</comment>
<feature type="transmembrane region" description="Helical" evidence="1">
    <location>
        <begin position="292"/>
        <end position="309"/>
    </location>
</feature>
<evidence type="ECO:0000313" key="3">
    <source>
        <dbReference type="Proteomes" id="UP000289411"/>
    </source>
</evidence>
<reference evidence="2 3" key="1">
    <citation type="submission" date="2018-09" db="EMBL/GenBank/DDBJ databases">
        <authorList>
            <person name="Grouzdev D.S."/>
            <person name="Krutkina M.S."/>
        </authorList>
    </citation>
    <scope>NUCLEOTIDE SEQUENCE [LARGE SCALE GENOMIC DNA]</scope>
    <source>
        <strain evidence="2 3">RmlP001</strain>
    </source>
</reference>
<feature type="transmembrane region" description="Helical" evidence="1">
    <location>
        <begin position="107"/>
        <end position="132"/>
    </location>
</feature>
<feature type="transmembrane region" description="Helical" evidence="1">
    <location>
        <begin position="152"/>
        <end position="181"/>
    </location>
</feature>
<protein>
    <submittedName>
        <fullName evidence="2">Uncharacterized protein</fullName>
    </submittedName>
</protein>
<dbReference type="AlphaFoldDB" id="A0A4Q2RHM7"/>
<organism evidence="2 3">
    <name type="scientific">Lichenibacterium ramalinae</name>
    <dbReference type="NCBI Taxonomy" id="2316527"/>
    <lineage>
        <taxon>Bacteria</taxon>
        <taxon>Pseudomonadati</taxon>
        <taxon>Pseudomonadota</taxon>
        <taxon>Alphaproteobacteria</taxon>
        <taxon>Hyphomicrobiales</taxon>
        <taxon>Lichenihabitantaceae</taxon>
        <taxon>Lichenibacterium</taxon>
    </lineage>
</organism>
<feature type="transmembrane region" description="Helical" evidence="1">
    <location>
        <begin position="81"/>
        <end position="100"/>
    </location>
</feature>
<keyword evidence="3" id="KW-1185">Reference proteome</keyword>
<feature type="transmembrane region" description="Helical" evidence="1">
    <location>
        <begin position="268"/>
        <end position="286"/>
    </location>
</feature>
<feature type="transmembrane region" description="Helical" evidence="1">
    <location>
        <begin position="243"/>
        <end position="261"/>
    </location>
</feature>
<evidence type="ECO:0000256" key="1">
    <source>
        <dbReference type="SAM" id="Phobius"/>
    </source>
</evidence>
<feature type="transmembrane region" description="Helical" evidence="1">
    <location>
        <begin position="193"/>
        <end position="210"/>
    </location>
</feature>
<proteinExistence type="predicted"/>
<reference evidence="2 3" key="2">
    <citation type="submission" date="2019-02" db="EMBL/GenBank/DDBJ databases">
        <title>'Lichenibacterium ramalinii' gen. nov. sp. nov., 'Lichenibacterium minor' gen. nov. sp. nov.</title>
        <authorList>
            <person name="Pankratov T."/>
        </authorList>
    </citation>
    <scope>NUCLEOTIDE SEQUENCE [LARGE SCALE GENOMIC DNA]</scope>
    <source>
        <strain evidence="2 3">RmlP001</strain>
    </source>
</reference>
<accession>A0A4Q2RHM7</accession>
<evidence type="ECO:0000313" key="2">
    <source>
        <dbReference type="EMBL" id="RYB07234.1"/>
    </source>
</evidence>
<feature type="transmembrane region" description="Helical" evidence="1">
    <location>
        <begin position="316"/>
        <end position="334"/>
    </location>
</feature>
<keyword evidence="1" id="KW-0812">Transmembrane</keyword>
<keyword evidence="1" id="KW-1133">Transmembrane helix</keyword>
<sequence>MATGMRDFGAALLLAAVATVFVFHAGLPALPRDGLDPSWVAVMGEAADRPARWGVDTAFTYGPASPVVSGYANNAYLGRTLPLQVGFAALFGTCAALVLAGGSGRRALAGTLACGVVLAAARGMPDALFLALPMPVLLLALRDAPRRGTVAATLAGAFGLGLSGMVKMSFPLAALPLLALADAAVLRRRRPPLLLGSFALGVVAGALLYGQRLSDLPAYIALQGEEVVGYAAAMAIDGPDWDLVPFLVLAPALVVALAVAGRGPGRRAAALGLAVALLVLFKAGFIRHDLHSAIAWTGSCLLGTLVAWARLPRRGAVAVTAAALAVVLVYLPVMTVRQSVRQGRAAALANLYGTWLVADPARTLASEAELLLRPAAFRERLARDKAAAWAGIAAAGPLDALPGPVDIIPSLQTRVLAAGLDYRGRPSFQEYSTYTAGLAAANRAFLEGDRAPRWVLFGPELPLGVMALDNRFPAFAEGTLWRDLLGRYRPVRRIGALVALERRAVPVPVPEGPARDGVAAFGAFVPVPEDGPLWATLDVRLNLAGRVLSALFRPPLLTLAVRLGDGGERRFRLVPALAAGGFLLTPLVDNASDYEALAAGEAAGAGRRVTAVAVEASSAGRWFFAADIRLTLRALDLSGLAAAPSGAPAPAGTPASLPPVLSLPLRAWPVAGGRRHVVLRFGLGDAAPAGPVCFAAMAADGRREDLLRRCLDAADGRRGPETAALDLPDAVTELALETHCAAGRSCGGAWGWTAPDGSAASVPPGALP</sequence>
<dbReference type="Proteomes" id="UP000289411">
    <property type="component" value="Unassembled WGS sequence"/>
</dbReference>
<gene>
    <name evidence="2" type="ORF">D3272_04020</name>
</gene>